<evidence type="ECO:0008006" key="3">
    <source>
        <dbReference type="Google" id="ProtNLM"/>
    </source>
</evidence>
<reference evidence="1 2" key="1">
    <citation type="submission" date="2018-05" db="EMBL/GenBank/DDBJ databases">
        <title>Genetic diversity of glacier-inhabiting Cryobacterium bacteria in China and description of Cryobacterium mengkeensis sp. nov. and Arthrobacter glacialis sp. nov.</title>
        <authorList>
            <person name="Liu Q."/>
            <person name="Xin Y.-H."/>
        </authorList>
    </citation>
    <scope>NUCLEOTIDE SEQUENCE [LARGE SCALE GENOMIC DNA]</scope>
    <source>
        <strain evidence="1 2">B7</strain>
    </source>
</reference>
<dbReference type="RefSeq" id="WP_110485304.1">
    <property type="nucleotide sequence ID" value="NZ_QJVC01000009.1"/>
</dbReference>
<dbReference type="SUPFAM" id="SSF52980">
    <property type="entry name" value="Restriction endonuclease-like"/>
    <property type="match status" value="1"/>
</dbReference>
<dbReference type="Proteomes" id="UP000247980">
    <property type="component" value="Unassembled WGS sequence"/>
</dbReference>
<dbReference type="OrthoDB" id="3234479at2"/>
<evidence type="ECO:0000313" key="2">
    <source>
        <dbReference type="Proteomes" id="UP000247980"/>
    </source>
</evidence>
<gene>
    <name evidence="1" type="ORF">CVS30_10565</name>
</gene>
<dbReference type="AlphaFoldDB" id="A0A2V5IP37"/>
<comment type="caution">
    <text evidence="1">The sequence shown here is derived from an EMBL/GenBank/DDBJ whole genome shotgun (WGS) entry which is preliminary data.</text>
</comment>
<protein>
    <recommendedName>
        <fullName evidence="3">DUF559 domain-containing protein</fullName>
    </recommendedName>
</protein>
<sequence length="316" mass="35432">MSAFENFPSSIRNSPFTVAQAQELGLSYARLRRQDIVNLSRGIKAIHGQDDAALSLALLTRPYTQVTGYSAASHATAFILWELPGFLPEATSGTIHISRQYPHSIPRRSGIQGHRTMFDTDEVQLVDGLWLTSRARTWLDCARSMSVEELVVTADHLIRIPRPAFERRNEEYVTLEELSELLSRHPGTPGIVKARAALELARVGSDSPQETKLRLACSAAGLPEPHLNEPTLLVNGVIRQPDQSYPDYKVAVEYDGNTHADPRQVEKDVLRAEDYANAGWSEVRIMRHHMQNDAKEAVRKVREALWAHGWRPSSDL</sequence>
<accession>A0A2V5IP37</accession>
<proteinExistence type="predicted"/>
<dbReference type="Gene3D" id="3.40.960.10">
    <property type="entry name" value="VSR Endonuclease"/>
    <property type="match status" value="1"/>
</dbReference>
<organism evidence="1 2">
    <name type="scientific">Arthrobacter psychrolactophilus</name>
    <dbReference type="NCBI Taxonomy" id="92442"/>
    <lineage>
        <taxon>Bacteria</taxon>
        <taxon>Bacillati</taxon>
        <taxon>Actinomycetota</taxon>
        <taxon>Actinomycetes</taxon>
        <taxon>Micrococcales</taxon>
        <taxon>Micrococcaceae</taxon>
        <taxon>Arthrobacter</taxon>
    </lineage>
</organism>
<dbReference type="InterPro" id="IPR011335">
    <property type="entry name" value="Restrct_endonuc-II-like"/>
</dbReference>
<name>A0A2V5IP37_9MICC</name>
<evidence type="ECO:0000313" key="1">
    <source>
        <dbReference type="EMBL" id="PYI38359.1"/>
    </source>
</evidence>
<keyword evidence="2" id="KW-1185">Reference proteome</keyword>
<dbReference type="EMBL" id="QJVC01000009">
    <property type="protein sequence ID" value="PYI38359.1"/>
    <property type="molecule type" value="Genomic_DNA"/>
</dbReference>